<comment type="caution">
    <text evidence="8">The sequence shown here is derived from an EMBL/GenBank/DDBJ whole genome shotgun (WGS) entry which is preliminary data.</text>
</comment>
<evidence type="ECO:0000313" key="9">
    <source>
        <dbReference type="Proteomes" id="UP000033618"/>
    </source>
</evidence>
<dbReference type="Proteomes" id="UP000033618">
    <property type="component" value="Unassembled WGS sequence"/>
</dbReference>
<dbReference type="GO" id="GO:0047804">
    <property type="term" value="F:cysteine-S-conjugate beta-lyase activity"/>
    <property type="evidence" value="ECO:0007669"/>
    <property type="project" value="InterPro"/>
</dbReference>
<dbReference type="InterPro" id="IPR006233">
    <property type="entry name" value="Cys_b_lyase_bac"/>
</dbReference>
<gene>
    <name evidence="8" type="ORF">WM40_22430</name>
</gene>
<comment type="catalytic activity">
    <reaction evidence="5">
        <text>L,L-cystathionine + H2O = L-homocysteine + pyruvate + NH4(+)</text>
        <dbReference type="Rhea" id="RHEA:13965"/>
        <dbReference type="ChEBI" id="CHEBI:15361"/>
        <dbReference type="ChEBI" id="CHEBI:15377"/>
        <dbReference type="ChEBI" id="CHEBI:28938"/>
        <dbReference type="ChEBI" id="CHEBI:58161"/>
        <dbReference type="ChEBI" id="CHEBI:58199"/>
    </reaction>
</comment>
<sequence length="400" mass="43618">MSVTPSDIPSYQTRLLHESPELAPGFDAFPVAVHRASTVVFPDLKTMRNFDPHSDRQWRYGLHQTPTSATLAKRLAMIEGGEYCLLQPSGLAAISNVYFALVRQGDDVLVPDNAYTPNREHAEWLAADFGVTVRYYDPTDGDAVRAMIQPNTRLIWIEAPGSVSMEVPDVAAITSAAQAAGVPTAIDNTYSAGIGLKPFDYGCDISMQALTKYQSGGSDVLMGALVTRDKNLHFKLKRARARLGLGVSQDDCSLILRSLPTLALRYAAHDRGALALATWLKLRQEVATVLHPGLPDCPGHANWRRYFTSAGGLFSVVFDAAYSPKQIDSFIEGLKLFKIGFSWGGANSLALPYDLPSLRTAAAWPHKGTLVRFYVGLENEEDLRADLEQSLTAHLTPVAG</sequence>
<dbReference type="EC" id="4.4.1.8" evidence="8"/>
<dbReference type="AlphaFoldDB" id="A0A0F5JVC3"/>
<evidence type="ECO:0000256" key="4">
    <source>
        <dbReference type="ARBA" id="ARBA00023239"/>
    </source>
</evidence>
<protein>
    <submittedName>
        <fullName evidence="8">Cystathionine beta-lyase</fullName>
        <ecNumber evidence="8">4.4.1.8</ecNumber>
    </submittedName>
</protein>
<dbReference type="InterPro" id="IPR015424">
    <property type="entry name" value="PyrdxlP-dep_Trfase"/>
</dbReference>
<dbReference type="PANTHER" id="PTHR43500:SF1">
    <property type="entry name" value="CYSTATHIONINE BETA-LYASE-RELATED"/>
    <property type="match status" value="1"/>
</dbReference>
<dbReference type="OrthoDB" id="9805807at2"/>
<comment type="cofactor">
    <cofactor evidence="1 7">
        <name>pyridoxal 5'-phosphate</name>
        <dbReference type="ChEBI" id="CHEBI:597326"/>
    </cofactor>
</comment>
<dbReference type="GO" id="GO:0019346">
    <property type="term" value="P:transsulfuration"/>
    <property type="evidence" value="ECO:0007669"/>
    <property type="project" value="InterPro"/>
</dbReference>
<organism evidence="8 9">
    <name type="scientific">Robbsia andropogonis</name>
    <dbReference type="NCBI Taxonomy" id="28092"/>
    <lineage>
        <taxon>Bacteria</taxon>
        <taxon>Pseudomonadati</taxon>
        <taxon>Pseudomonadota</taxon>
        <taxon>Betaproteobacteria</taxon>
        <taxon>Burkholderiales</taxon>
        <taxon>Burkholderiaceae</taxon>
        <taxon>Robbsia</taxon>
    </lineage>
</organism>
<comment type="similarity">
    <text evidence="2 7">Belongs to the trans-sulfuration enzymes family.</text>
</comment>
<proteinExistence type="inferred from homology"/>
<evidence type="ECO:0000313" key="8">
    <source>
        <dbReference type="EMBL" id="KKB61569.1"/>
    </source>
</evidence>
<evidence type="ECO:0000256" key="2">
    <source>
        <dbReference type="ARBA" id="ARBA00009077"/>
    </source>
</evidence>
<dbReference type="InterPro" id="IPR015421">
    <property type="entry name" value="PyrdxlP-dep_Trfase_major"/>
</dbReference>
<keyword evidence="9" id="KW-1185">Reference proteome</keyword>
<dbReference type="InterPro" id="IPR000277">
    <property type="entry name" value="Cys/Met-Metab_PyrdxlP-dep_enz"/>
</dbReference>
<reference evidence="8 9" key="1">
    <citation type="submission" date="2015-03" db="EMBL/GenBank/DDBJ databases">
        <title>Draft Genome Sequence of Burkholderia andropogonis type strain ICMP2807, isolated from Sorghum bicolor.</title>
        <authorList>
            <person name="Lopes-Santos L."/>
            <person name="Castro D.B."/>
            <person name="Ottoboni L.M."/>
            <person name="Park D."/>
            <person name="Weirc B.S."/>
            <person name="Destefano S.A."/>
        </authorList>
    </citation>
    <scope>NUCLEOTIDE SEQUENCE [LARGE SCALE GENOMIC DNA]</scope>
    <source>
        <strain evidence="8 9">ICMP2807</strain>
    </source>
</reference>
<dbReference type="PATRIC" id="fig|28092.6.peg.5272"/>
<keyword evidence="4 8" id="KW-0456">Lyase</keyword>
<keyword evidence="3 6" id="KW-0663">Pyridoxal phosphate</keyword>
<evidence type="ECO:0000256" key="3">
    <source>
        <dbReference type="ARBA" id="ARBA00022898"/>
    </source>
</evidence>
<dbReference type="NCBIfam" id="NF005456">
    <property type="entry name" value="PRK07050.1"/>
    <property type="match status" value="1"/>
</dbReference>
<feature type="modified residue" description="N6-(pyridoxal phosphate)lysine" evidence="6">
    <location>
        <position position="212"/>
    </location>
</feature>
<dbReference type="GO" id="GO:0030170">
    <property type="term" value="F:pyridoxal phosphate binding"/>
    <property type="evidence" value="ECO:0007669"/>
    <property type="project" value="InterPro"/>
</dbReference>
<dbReference type="EMBL" id="LAQU01000038">
    <property type="protein sequence ID" value="KKB61569.1"/>
    <property type="molecule type" value="Genomic_DNA"/>
</dbReference>
<dbReference type="SUPFAM" id="SSF53383">
    <property type="entry name" value="PLP-dependent transferases"/>
    <property type="match status" value="1"/>
</dbReference>
<evidence type="ECO:0000256" key="5">
    <source>
        <dbReference type="ARBA" id="ARBA00047517"/>
    </source>
</evidence>
<dbReference type="PANTHER" id="PTHR43500">
    <property type="entry name" value="CYSTATHIONINE BETA-LYASE-RELATED"/>
    <property type="match status" value="1"/>
</dbReference>
<accession>A0A0F5JVC3</accession>
<dbReference type="RefSeq" id="WP_036009122.1">
    <property type="nucleotide sequence ID" value="NZ_CADFGU010000002.1"/>
</dbReference>
<dbReference type="InterPro" id="IPR015422">
    <property type="entry name" value="PyrdxlP-dep_Trfase_small"/>
</dbReference>
<dbReference type="Pfam" id="PF01053">
    <property type="entry name" value="Cys_Met_Meta_PP"/>
    <property type="match status" value="1"/>
</dbReference>
<dbReference type="FunFam" id="3.40.640.10:FF:000046">
    <property type="entry name" value="Cystathionine gamma-lyase"/>
    <property type="match status" value="1"/>
</dbReference>
<dbReference type="PIRSF" id="PIRSF001434">
    <property type="entry name" value="CGS"/>
    <property type="match status" value="1"/>
</dbReference>
<dbReference type="GO" id="GO:0019450">
    <property type="term" value="P:L-cysteine catabolic process to pyruvate"/>
    <property type="evidence" value="ECO:0007669"/>
    <property type="project" value="TreeGrafter"/>
</dbReference>
<dbReference type="STRING" id="28092.WM40_22430"/>
<name>A0A0F5JVC3_9BURK</name>
<dbReference type="Gene3D" id="3.90.1150.10">
    <property type="entry name" value="Aspartate Aminotransferase, domain 1"/>
    <property type="match status" value="1"/>
</dbReference>
<evidence type="ECO:0000256" key="6">
    <source>
        <dbReference type="PIRSR" id="PIRSR001434-2"/>
    </source>
</evidence>
<dbReference type="Gene3D" id="3.40.640.10">
    <property type="entry name" value="Type I PLP-dependent aspartate aminotransferase-like (Major domain)"/>
    <property type="match status" value="1"/>
</dbReference>
<evidence type="ECO:0000256" key="7">
    <source>
        <dbReference type="RuleBase" id="RU362118"/>
    </source>
</evidence>
<evidence type="ECO:0000256" key="1">
    <source>
        <dbReference type="ARBA" id="ARBA00001933"/>
    </source>
</evidence>